<evidence type="ECO:0000256" key="8">
    <source>
        <dbReference type="ARBA" id="ARBA00022605"/>
    </source>
</evidence>
<reference evidence="12" key="2">
    <citation type="submission" date="2022-10" db="EMBL/GenBank/DDBJ databases">
        <authorList>
            <person name="Trinh H.N."/>
        </authorList>
    </citation>
    <scope>NUCLEOTIDE SEQUENCE</scope>
    <source>
        <strain evidence="12">RN2-1</strain>
    </source>
</reference>
<comment type="caution">
    <text evidence="12">The sequence shown here is derived from an EMBL/GenBank/DDBJ whole genome shotgun (WGS) entry which is preliminary data.</text>
</comment>
<accession>A0AA41YTE8</accession>
<evidence type="ECO:0000259" key="11">
    <source>
        <dbReference type="Pfam" id="PF00694"/>
    </source>
</evidence>
<evidence type="ECO:0000256" key="6">
    <source>
        <dbReference type="ARBA" id="ARBA00011998"/>
    </source>
</evidence>
<evidence type="ECO:0000256" key="4">
    <source>
        <dbReference type="ARBA" id="ARBA00009845"/>
    </source>
</evidence>
<evidence type="ECO:0000256" key="5">
    <source>
        <dbReference type="ARBA" id="ARBA00011271"/>
    </source>
</evidence>
<dbReference type="Proteomes" id="UP001165679">
    <property type="component" value="Unassembled WGS sequence"/>
</dbReference>
<proteinExistence type="inferred from homology"/>
<evidence type="ECO:0000256" key="2">
    <source>
        <dbReference type="ARBA" id="ARBA00002695"/>
    </source>
</evidence>
<keyword evidence="10" id="KW-0100">Branched-chain amino acid biosynthesis</keyword>
<dbReference type="GO" id="GO:0003861">
    <property type="term" value="F:3-isopropylmalate dehydratase activity"/>
    <property type="evidence" value="ECO:0007669"/>
    <property type="project" value="UniProtKB-EC"/>
</dbReference>
<evidence type="ECO:0000256" key="10">
    <source>
        <dbReference type="ARBA" id="ARBA00023304"/>
    </source>
</evidence>
<keyword evidence="9 12" id="KW-0456">Lyase</keyword>
<dbReference type="CDD" id="cd01577">
    <property type="entry name" value="IPMI_Swivel"/>
    <property type="match status" value="1"/>
</dbReference>
<keyword evidence="13" id="KW-1185">Reference proteome</keyword>
<organism evidence="12 13">
    <name type="scientific">Limobrevibacterium gyesilva</name>
    <dbReference type="NCBI Taxonomy" id="2991712"/>
    <lineage>
        <taxon>Bacteria</taxon>
        <taxon>Pseudomonadati</taxon>
        <taxon>Pseudomonadota</taxon>
        <taxon>Alphaproteobacteria</taxon>
        <taxon>Acetobacterales</taxon>
        <taxon>Acetobacteraceae</taxon>
        <taxon>Limobrevibacterium</taxon>
    </lineage>
</organism>
<name>A0AA41YTE8_9PROT</name>
<protein>
    <recommendedName>
        <fullName evidence="6">3-isopropylmalate dehydratase</fullName>
        <ecNumber evidence="6">4.2.1.33</ecNumber>
    </recommendedName>
</protein>
<dbReference type="InterPro" id="IPR004431">
    <property type="entry name" value="3-IsopropMal_deHydase_ssu"/>
</dbReference>
<dbReference type="GO" id="GO:0009098">
    <property type="term" value="P:L-leucine biosynthetic process"/>
    <property type="evidence" value="ECO:0007669"/>
    <property type="project" value="UniProtKB-KW"/>
</dbReference>
<evidence type="ECO:0000256" key="1">
    <source>
        <dbReference type="ARBA" id="ARBA00000491"/>
    </source>
</evidence>
<keyword evidence="7" id="KW-0432">Leucine biosynthesis</keyword>
<dbReference type="EMBL" id="JAPDNT010000016">
    <property type="protein sequence ID" value="MCW3476228.1"/>
    <property type="molecule type" value="Genomic_DNA"/>
</dbReference>
<dbReference type="NCBIfam" id="TIGR00171">
    <property type="entry name" value="leuD"/>
    <property type="match status" value="1"/>
</dbReference>
<evidence type="ECO:0000256" key="7">
    <source>
        <dbReference type="ARBA" id="ARBA00022430"/>
    </source>
</evidence>
<comment type="catalytic activity">
    <reaction evidence="1">
        <text>(2R,3S)-3-isopropylmalate = (2S)-2-isopropylmalate</text>
        <dbReference type="Rhea" id="RHEA:32287"/>
        <dbReference type="ChEBI" id="CHEBI:1178"/>
        <dbReference type="ChEBI" id="CHEBI:35121"/>
        <dbReference type="EC" id="4.2.1.33"/>
    </reaction>
</comment>
<dbReference type="InterPro" id="IPR033940">
    <property type="entry name" value="IPMI_Swivel"/>
</dbReference>
<comment type="pathway">
    <text evidence="3">Amino-acid biosynthesis; L-leucine biosynthesis; L-leucine from 3-methyl-2-oxobutanoate: step 2/4.</text>
</comment>
<evidence type="ECO:0000313" key="12">
    <source>
        <dbReference type="EMBL" id="MCW3476228.1"/>
    </source>
</evidence>
<dbReference type="AlphaFoldDB" id="A0AA41YTE8"/>
<dbReference type="Pfam" id="PF00694">
    <property type="entry name" value="Aconitase_C"/>
    <property type="match status" value="1"/>
</dbReference>
<dbReference type="RefSeq" id="WP_264714990.1">
    <property type="nucleotide sequence ID" value="NZ_JAPDNT010000016.1"/>
</dbReference>
<dbReference type="InterPro" id="IPR000573">
    <property type="entry name" value="AconitaseA/IPMdHydase_ssu_swvl"/>
</dbReference>
<comment type="similarity">
    <text evidence="4">Belongs to the LeuD family. LeuD type 1 subfamily.</text>
</comment>
<dbReference type="InterPro" id="IPR050075">
    <property type="entry name" value="LeuD"/>
</dbReference>
<dbReference type="Gene3D" id="3.20.19.10">
    <property type="entry name" value="Aconitase, domain 4"/>
    <property type="match status" value="1"/>
</dbReference>
<gene>
    <name evidence="12" type="primary">leuD</name>
    <name evidence="12" type="ORF">OL599_16735</name>
</gene>
<dbReference type="NCBIfam" id="NF002458">
    <property type="entry name" value="PRK01641.1"/>
    <property type="match status" value="1"/>
</dbReference>
<dbReference type="GO" id="GO:0009316">
    <property type="term" value="C:3-isopropylmalate dehydratase complex"/>
    <property type="evidence" value="ECO:0007669"/>
    <property type="project" value="InterPro"/>
</dbReference>
<sequence length="191" mass="20050">MTPFTVLAGRATVLDRANVDTDQIIPARFLRKPRSAGYQNFLFHDVLLQEPDFPVRAGTAAVLVAGANFGCGSSREGAVYALVDGGIRCVIAPSFGDIFAGNAAKNGLLTVVLADAAALLGGADRLTVDLPAQAIICPDGRRFAFDIDAFRKRCLIEGLDDIGLTLQHEAALAAFERGLPSWALLAGSPAP</sequence>
<evidence type="ECO:0000313" key="13">
    <source>
        <dbReference type="Proteomes" id="UP001165679"/>
    </source>
</evidence>
<comment type="subunit">
    <text evidence="5">Heterodimer of LeuC and LeuD.</text>
</comment>
<dbReference type="EC" id="4.2.1.33" evidence="6"/>
<dbReference type="PANTHER" id="PTHR43345:SF5">
    <property type="entry name" value="3-ISOPROPYLMALATE DEHYDRATASE SMALL SUBUNIT"/>
    <property type="match status" value="1"/>
</dbReference>
<dbReference type="PANTHER" id="PTHR43345">
    <property type="entry name" value="3-ISOPROPYLMALATE DEHYDRATASE SMALL SUBUNIT 2-RELATED-RELATED"/>
    <property type="match status" value="1"/>
</dbReference>
<comment type="function">
    <text evidence="2">Catalyzes the isomerization between 2-isopropylmalate and 3-isopropylmalate, via the formation of 2-isopropylmaleate.</text>
</comment>
<evidence type="ECO:0000256" key="3">
    <source>
        <dbReference type="ARBA" id="ARBA00004729"/>
    </source>
</evidence>
<keyword evidence="8" id="KW-0028">Amino-acid biosynthesis</keyword>
<dbReference type="SUPFAM" id="SSF52016">
    <property type="entry name" value="LeuD/IlvD-like"/>
    <property type="match status" value="1"/>
</dbReference>
<reference evidence="12" key="1">
    <citation type="submission" date="2022-09" db="EMBL/GenBank/DDBJ databases">
        <title>Rhodovastum sp. nov. RN2-1 isolated from soil in Seongnam, South Korea.</title>
        <authorList>
            <person name="Le N.T."/>
        </authorList>
    </citation>
    <scope>NUCLEOTIDE SEQUENCE</scope>
    <source>
        <strain evidence="12">RN2-1</strain>
    </source>
</reference>
<feature type="domain" description="Aconitase A/isopropylmalate dehydratase small subunit swivel" evidence="11">
    <location>
        <begin position="3"/>
        <end position="114"/>
    </location>
</feature>
<evidence type="ECO:0000256" key="9">
    <source>
        <dbReference type="ARBA" id="ARBA00023239"/>
    </source>
</evidence>
<dbReference type="InterPro" id="IPR015928">
    <property type="entry name" value="Aconitase/3IPM_dehydase_swvl"/>
</dbReference>